<name>A0AB34CFV5_9GAMM</name>
<dbReference type="Gene3D" id="1.10.260.40">
    <property type="entry name" value="lambda repressor-like DNA-binding domains"/>
    <property type="match status" value="1"/>
</dbReference>
<dbReference type="EMBL" id="VWVM01000013">
    <property type="protein sequence ID" value="KAA6122214.1"/>
    <property type="molecule type" value="Genomic_DNA"/>
</dbReference>
<reference evidence="1 2" key="1">
    <citation type="submission" date="2019-09" db="EMBL/GenBank/DDBJ databases">
        <title>Genomic diversity of phyloplane-associated Pantoea species in Pakistan cotton crop.</title>
        <authorList>
            <person name="Tufail M.R."/>
            <person name="Cook D.R."/>
        </authorList>
    </citation>
    <scope>NUCLEOTIDE SEQUENCE [LARGE SCALE GENOMIC DNA]</scope>
    <source>
        <strain evidence="1 2">B_8</strain>
    </source>
</reference>
<sequence length="77" mass="8642">MYTRDALKFFGSKSKLASAAGVKLPSIYKWGELVPEGRAMRLQTASDGSLVYDPRCYDSHAKAKREGELNHENQSYD</sequence>
<gene>
    <name evidence="1" type="ORF">F3I20_16150</name>
</gene>
<dbReference type="RefSeq" id="WP_150037985.1">
    <property type="nucleotide sequence ID" value="NZ_VWVM01000013.1"/>
</dbReference>
<keyword evidence="2" id="KW-1185">Reference proteome</keyword>
<evidence type="ECO:0000313" key="1">
    <source>
        <dbReference type="EMBL" id="KAA6122214.1"/>
    </source>
</evidence>
<organism evidence="1 2">
    <name type="scientific">Candidatus Pantoea gossypiicola</name>
    <dbReference type="NCBI Taxonomy" id="2608008"/>
    <lineage>
        <taxon>Bacteria</taxon>
        <taxon>Pseudomonadati</taxon>
        <taxon>Pseudomonadota</taxon>
        <taxon>Gammaproteobacteria</taxon>
        <taxon>Enterobacterales</taxon>
        <taxon>Erwiniaceae</taxon>
        <taxon>Pantoea</taxon>
    </lineage>
</organism>
<dbReference type="InterPro" id="IPR010982">
    <property type="entry name" value="Lambda_DNA-bd_dom_sf"/>
</dbReference>
<accession>A0AB34CFV5</accession>
<dbReference type="Pfam" id="PF14549">
    <property type="entry name" value="P22_Cro"/>
    <property type="match status" value="1"/>
</dbReference>
<dbReference type="SUPFAM" id="SSF47413">
    <property type="entry name" value="lambda repressor-like DNA-binding domains"/>
    <property type="match status" value="1"/>
</dbReference>
<proteinExistence type="predicted"/>
<comment type="caution">
    <text evidence="1">The sequence shown here is derived from an EMBL/GenBank/DDBJ whole genome shotgun (WGS) entry which is preliminary data.</text>
</comment>
<dbReference type="AlphaFoldDB" id="A0AB34CFV5"/>
<dbReference type="GO" id="GO:0003677">
    <property type="term" value="F:DNA binding"/>
    <property type="evidence" value="ECO:0007669"/>
    <property type="project" value="InterPro"/>
</dbReference>
<dbReference type="Proteomes" id="UP000324255">
    <property type="component" value="Unassembled WGS sequence"/>
</dbReference>
<evidence type="ECO:0000313" key="2">
    <source>
        <dbReference type="Proteomes" id="UP000324255"/>
    </source>
</evidence>
<protein>
    <submittedName>
        <fullName evidence="1">Transcriptional regulator</fullName>
    </submittedName>
</protein>